<gene>
    <name evidence="1" type="ORF">SASPL_145998</name>
</gene>
<keyword evidence="2" id="KW-1185">Reference proteome</keyword>
<comment type="caution">
    <text evidence="1">The sequence shown here is derived from an EMBL/GenBank/DDBJ whole genome shotgun (WGS) entry which is preliminary data.</text>
</comment>
<dbReference type="AlphaFoldDB" id="A0A8X8WHH0"/>
<protein>
    <recommendedName>
        <fullName evidence="3">F-box and leucine-rich repeat protein 2/20</fullName>
    </recommendedName>
</protein>
<reference evidence="1" key="1">
    <citation type="submission" date="2018-01" db="EMBL/GenBank/DDBJ databases">
        <authorList>
            <person name="Mao J.F."/>
        </authorList>
    </citation>
    <scope>NUCLEOTIDE SEQUENCE</scope>
    <source>
        <strain evidence="1">Huo1</strain>
        <tissue evidence="1">Leaf</tissue>
    </source>
</reference>
<dbReference type="InterPro" id="IPR032675">
    <property type="entry name" value="LRR_dom_sf"/>
</dbReference>
<evidence type="ECO:0000313" key="1">
    <source>
        <dbReference type="EMBL" id="KAG6395355.1"/>
    </source>
</evidence>
<dbReference type="Gene3D" id="3.80.10.10">
    <property type="entry name" value="Ribonuclease Inhibitor"/>
    <property type="match status" value="1"/>
</dbReference>
<reference evidence="1" key="2">
    <citation type="submission" date="2020-08" db="EMBL/GenBank/DDBJ databases">
        <title>Plant Genome Project.</title>
        <authorList>
            <person name="Zhang R.-G."/>
        </authorList>
    </citation>
    <scope>NUCLEOTIDE SEQUENCE</scope>
    <source>
        <strain evidence="1">Huo1</strain>
        <tissue evidence="1">Leaf</tissue>
    </source>
</reference>
<name>A0A8X8WHH0_SALSN</name>
<accession>A0A8X8WHH0</accession>
<evidence type="ECO:0008006" key="3">
    <source>
        <dbReference type="Google" id="ProtNLM"/>
    </source>
</evidence>
<dbReference type="SUPFAM" id="SSF52047">
    <property type="entry name" value="RNI-like"/>
    <property type="match status" value="1"/>
</dbReference>
<proteinExistence type="predicted"/>
<dbReference type="Proteomes" id="UP000298416">
    <property type="component" value="Unassembled WGS sequence"/>
</dbReference>
<organism evidence="1">
    <name type="scientific">Salvia splendens</name>
    <name type="common">Scarlet sage</name>
    <dbReference type="NCBI Taxonomy" id="180675"/>
    <lineage>
        <taxon>Eukaryota</taxon>
        <taxon>Viridiplantae</taxon>
        <taxon>Streptophyta</taxon>
        <taxon>Embryophyta</taxon>
        <taxon>Tracheophyta</taxon>
        <taxon>Spermatophyta</taxon>
        <taxon>Magnoliopsida</taxon>
        <taxon>eudicotyledons</taxon>
        <taxon>Gunneridae</taxon>
        <taxon>Pentapetalae</taxon>
        <taxon>asterids</taxon>
        <taxon>lamiids</taxon>
        <taxon>Lamiales</taxon>
        <taxon>Lamiaceae</taxon>
        <taxon>Nepetoideae</taxon>
        <taxon>Mentheae</taxon>
        <taxon>Salviinae</taxon>
        <taxon>Salvia</taxon>
        <taxon>Salvia subgen. Calosphace</taxon>
        <taxon>core Calosphace</taxon>
    </lineage>
</organism>
<dbReference type="EMBL" id="PNBA02000017">
    <property type="protein sequence ID" value="KAG6395355.1"/>
    <property type="molecule type" value="Genomic_DNA"/>
</dbReference>
<sequence>MGWSLLLLEVLKDLDFANCNELIEKSLKIIGKTCDDLRSLNISNLLNLTDLELEYLANGCRSIQKLKLCRNEFSEISNEGLWLIVDSCSSLKLLKIFGCIQYLPRSFVRSTCNRHSNQIHTINDQFMNGLVDDSACGK</sequence>
<dbReference type="SMR" id="A0A8X8WHH0"/>
<evidence type="ECO:0000313" key="2">
    <source>
        <dbReference type="Proteomes" id="UP000298416"/>
    </source>
</evidence>